<comment type="caution">
    <text evidence="1">The sequence shown here is derived from an EMBL/GenBank/DDBJ whole genome shotgun (WGS) entry which is preliminary data.</text>
</comment>
<dbReference type="AlphaFoldDB" id="A0AA42BP73"/>
<reference evidence="1" key="1">
    <citation type="submission" date="2022-07" db="EMBL/GenBank/DDBJ databases">
        <title>Characterization of the Novel Bacterium Alteromonas immobilis LMIT006 and Alteromonas gregis LMIT007.</title>
        <authorList>
            <person name="Lin X."/>
        </authorList>
    </citation>
    <scope>NUCLEOTIDE SEQUENCE</scope>
    <source>
        <strain evidence="1">LMIT007</strain>
    </source>
</reference>
<sequence length="230" mass="27080">MPYSHSELKNKQRRVRDNFHENVSTRIHRALSWLQRAELCEDDLDAKFLFLWISFNAAYGQEHENFYKSETELFSRFIHRLVALDNDKELYDVLWQQFTPHIKLLLNNEFVFQPFWDYQKELITEAQWQKQFQNERGFINAALASQSSEKVLCVILRRLYTLRNQLVHGGSTWNSVVNRPQLKDAVAIMENIVPIVIDLMLDNAIKFMGKPSYPLIGPFVPMTDPATDKS</sequence>
<proteinExistence type="predicted"/>
<evidence type="ECO:0000313" key="2">
    <source>
        <dbReference type="Proteomes" id="UP001165413"/>
    </source>
</evidence>
<dbReference type="EMBL" id="JANATA010000005">
    <property type="protein sequence ID" value="MCP3428141.1"/>
    <property type="molecule type" value="Genomic_DNA"/>
</dbReference>
<evidence type="ECO:0000313" key="1">
    <source>
        <dbReference type="EMBL" id="MCP3428141.1"/>
    </source>
</evidence>
<dbReference type="RefSeq" id="WP_254099213.1">
    <property type="nucleotide sequence ID" value="NZ_JANATA010000005.1"/>
</dbReference>
<gene>
    <name evidence="1" type="ORF">NLF92_04190</name>
</gene>
<organism evidence="1 2">
    <name type="scientific">Opacimonas viscosa</name>
    <dbReference type="NCBI Taxonomy" id="2961944"/>
    <lineage>
        <taxon>Bacteria</taxon>
        <taxon>Pseudomonadati</taxon>
        <taxon>Pseudomonadota</taxon>
        <taxon>Gammaproteobacteria</taxon>
        <taxon>Alteromonadales</taxon>
        <taxon>Alteromonadaceae</taxon>
        <taxon>Opacimonas</taxon>
    </lineage>
</organism>
<dbReference type="Proteomes" id="UP001165413">
    <property type="component" value="Unassembled WGS sequence"/>
</dbReference>
<protein>
    <submittedName>
        <fullName evidence="1">HEPN domain-containing protein</fullName>
    </submittedName>
</protein>
<keyword evidence="2" id="KW-1185">Reference proteome</keyword>
<accession>A0AA42BP73</accession>
<name>A0AA42BP73_9ALTE</name>